<dbReference type="AlphaFoldDB" id="A0A8E4N8T4"/>
<keyword evidence="2" id="KW-0614">Plasmid</keyword>
<reference evidence="2 3" key="1">
    <citation type="submission" date="2020-06" db="EMBL/GenBank/DDBJ databases">
        <title>REHAB project genomes.</title>
        <authorList>
            <person name="Shaw L.P."/>
        </authorList>
    </citation>
    <scope>NUCLEOTIDE SEQUENCE [LARGE SCALE GENOMIC DNA]</scope>
    <source>
        <strain evidence="3">RHB28-C13</strain>
        <plasmid evidence="2 3">unnamed</plasmid>
    </source>
</reference>
<accession>A0A8E4N8T4</accession>
<dbReference type="Proteomes" id="UP000510927">
    <property type="component" value="Plasmid unnamed"/>
</dbReference>
<evidence type="ECO:0000313" key="2">
    <source>
        <dbReference type="EMBL" id="QLN03080.1"/>
    </source>
</evidence>
<evidence type="ECO:0008006" key="4">
    <source>
        <dbReference type="Google" id="ProtNLM"/>
    </source>
</evidence>
<geneLocation type="plasmid" evidence="2 3">
    <name>unnamed</name>
</geneLocation>
<protein>
    <recommendedName>
        <fullName evidence="4">Lipoprotein</fullName>
    </recommendedName>
</protein>
<keyword evidence="1" id="KW-0732">Signal</keyword>
<dbReference type="EMBL" id="CP055678">
    <property type="protein sequence ID" value="QLN03080.1"/>
    <property type="molecule type" value="Genomic_DNA"/>
</dbReference>
<gene>
    <name evidence="2" type="ORF">HVY52_25050</name>
</gene>
<feature type="signal peptide" evidence="1">
    <location>
        <begin position="1"/>
        <end position="22"/>
    </location>
</feature>
<organism evidence="2 3">
    <name type="scientific">Escherichia fergusonii</name>
    <dbReference type="NCBI Taxonomy" id="564"/>
    <lineage>
        <taxon>Bacteria</taxon>
        <taxon>Pseudomonadati</taxon>
        <taxon>Pseudomonadota</taxon>
        <taxon>Gammaproteobacteria</taxon>
        <taxon>Enterobacterales</taxon>
        <taxon>Enterobacteriaceae</taxon>
        <taxon>Escherichia</taxon>
    </lineage>
</organism>
<proteinExistence type="predicted"/>
<evidence type="ECO:0000313" key="3">
    <source>
        <dbReference type="Proteomes" id="UP000510927"/>
    </source>
</evidence>
<feature type="chain" id="PRO_5034905348" description="Lipoprotein" evidence="1">
    <location>
        <begin position="23"/>
        <end position="270"/>
    </location>
</feature>
<sequence>MRNKKTTALLLSLLLLSGCTYQYDNKASTDVEYKFEKEKRVPINSVGDFSSKILTGKEFNRIIASKIDDGSWRGYIVHSLTYAPYNNVLTSQGLSIPRSITYSGTYLNRDFVENSGSDSVITSRDMSGWYGFHVGSSEITTHGNYVGVNALGISADVEVLNTLGAEIIFGSTQINKENPETIWADIDIKGQIPKDVNVKDLRIEYLAKINGLSSNHIDVTSPTIFNPSDMSHKTQVFMGELLAARLINFKTGEIYPVQLEWVFRSREAFL</sequence>
<dbReference type="PROSITE" id="PS51257">
    <property type="entry name" value="PROKAR_LIPOPROTEIN"/>
    <property type="match status" value="1"/>
</dbReference>
<dbReference type="RefSeq" id="WP_097466354.1">
    <property type="nucleotide sequence ID" value="NZ_CP055678.1"/>
</dbReference>
<name>A0A8E4N8T4_ESCFE</name>
<evidence type="ECO:0000256" key="1">
    <source>
        <dbReference type="SAM" id="SignalP"/>
    </source>
</evidence>